<feature type="compositionally biased region" description="Basic and acidic residues" evidence="1">
    <location>
        <begin position="1"/>
        <end position="19"/>
    </location>
</feature>
<reference evidence="4" key="1">
    <citation type="submission" date="2023-11" db="EMBL/GenBank/DDBJ databases">
        <authorList>
            <person name="De Vega J J."/>
            <person name="De Vega J J."/>
        </authorList>
    </citation>
    <scope>NUCLEOTIDE SEQUENCE</scope>
</reference>
<evidence type="ECO:0000313" key="4">
    <source>
        <dbReference type="EMBL" id="CAK5268860.1"/>
    </source>
</evidence>
<dbReference type="InterPro" id="IPR045338">
    <property type="entry name" value="DUF6535"/>
</dbReference>
<name>A0AAD2H529_9AGAR</name>
<feature type="transmembrane region" description="Helical" evidence="2">
    <location>
        <begin position="268"/>
        <end position="287"/>
    </location>
</feature>
<evidence type="ECO:0000256" key="2">
    <source>
        <dbReference type="SAM" id="Phobius"/>
    </source>
</evidence>
<feature type="region of interest" description="Disordered" evidence="1">
    <location>
        <begin position="1"/>
        <end position="51"/>
    </location>
</feature>
<dbReference type="Proteomes" id="UP001295794">
    <property type="component" value="Unassembled WGS sequence"/>
</dbReference>
<protein>
    <recommendedName>
        <fullName evidence="3">DUF6535 domain-containing protein</fullName>
    </recommendedName>
</protein>
<dbReference type="EMBL" id="CAVNYO010000138">
    <property type="protein sequence ID" value="CAK5268860.1"/>
    <property type="molecule type" value="Genomic_DNA"/>
</dbReference>
<comment type="caution">
    <text evidence="4">The sequence shown here is derived from an EMBL/GenBank/DDBJ whole genome shotgun (WGS) entry which is preliminary data.</text>
</comment>
<feature type="region of interest" description="Disordered" evidence="1">
    <location>
        <begin position="338"/>
        <end position="369"/>
    </location>
</feature>
<dbReference type="Pfam" id="PF20153">
    <property type="entry name" value="DUF6535"/>
    <property type="match status" value="1"/>
</dbReference>
<dbReference type="AlphaFoldDB" id="A0AAD2H529"/>
<feature type="compositionally biased region" description="Acidic residues" evidence="1">
    <location>
        <begin position="33"/>
        <end position="43"/>
    </location>
</feature>
<sequence length="929" mass="104349">MSRADEEQADKGEVEKSQSDEFQTDESQSNESQSDESQSDESQTDGSHADEAHADEAHFERERASGNKLWSVYISEAQNYDQGLIDGWRSEMDGLLIFAGLFSGVVTTFIIDSYKTLNPDSGSQTVVLLSQTVALLSQISHQLANMDNGTAVTDALPPAAPFSPPISSIICNVPWFTSLALSLSSALVATLVKQWAREYQHRTTMFSSISIRSRVYMYLYYGLRRFNMHLVVGVPPLLLHASLVLFFAGLVAFLVPVNVVIFAVTSALLFLFVAVYGTFTALPLLFFDCPYQTPLTRILWSLNQNFGSALRAYIRRAAAVSCTQRAAAVWRRAPATDAEKAARSTATNSRGSAGPSAPADTGPQSQSMVDALRSEALQSTVETETRALAWTVRSLSDDRELEPFVEGLPQTLWDFDKNKPRSIYRAQFLSLLQDPEVHLGRRLADFMAGSNSNLLERRDRVRRQISVLRAIWATCAFALHTGSPLHSPIGEAGAEQALLSSKFIDSDDVQSMIPDVSALIRLNMLESRSREQAATPPSDSAGEIRAAGEEQRQAAYADYLVVLSKCAAGFQRDATNQPHSTKVYDYRTLHHALEKLIDSALYKTAGERADNVVFAARLMISPFAQISKYPHWPLWGLGPFLVRHPSLATSDPEFDSKHHYTRFLCHKICKNLKYRDNPQESVDALQLIYRRLLESDGPPNDFETHLRVLRTLRAEAAAVRTHRLAAIVQSVVLKCFGLRDLSEWERWLSIFDDAQWFRSVLGLDNDKRTEQASAQQIYDCARVCMWTTLLEQCTAARSPGRTEHDRDLETLKLVHAFTRMSAVIPTRLQRRFARAASGFIRRYPRDCFADDHALFWVLFYAVNRHYGWMANVDALRVLDTALLEAQTEDQHESHQRNAELFRGQMQNRLHPEDIFTAFVSLVSDGERRD</sequence>
<evidence type="ECO:0000313" key="5">
    <source>
        <dbReference type="Proteomes" id="UP001295794"/>
    </source>
</evidence>
<evidence type="ECO:0000259" key="3">
    <source>
        <dbReference type="Pfam" id="PF20153"/>
    </source>
</evidence>
<keyword evidence="2" id="KW-1133">Transmembrane helix</keyword>
<gene>
    <name evidence="4" type="ORF">MYCIT1_LOCUS12157</name>
</gene>
<feature type="transmembrane region" description="Helical" evidence="2">
    <location>
        <begin position="241"/>
        <end position="261"/>
    </location>
</feature>
<keyword evidence="2" id="KW-0812">Transmembrane</keyword>
<keyword evidence="2" id="KW-0472">Membrane</keyword>
<feature type="transmembrane region" description="Helical" evidence="2">
    <location>
        <begin position="94"/>
        <end position="111"/>
    </location>
</feature>
<proteinExistence type="predicted"/>
<feature type="domain" description="DUF6535" evidence="3">
    <location>
        <begin position="70"/>
        <end position="255"/>
    </location>
</feature>
<evidence type="ECO:0000256" key="1">
    <source>
        <dbReference type="SAM" id="MobiDB-lite"/>
    </source>
</evidence>
<keyword evidence="5" id="KW-1185">Reference proteome</keyword>
<organism evidence="4 5">
    <name type="scientific">Mycena citricolor</name>
    <dbReference type="NCBI Taxonomy" id="2018698"/>
    <lineage>
        <taxon>Eukaryota</taxon>
        <taxon>Fungi</taxon>
        <taxon>Dikarya</taxon>
        <taxon>Basidiomycota</taxon>
        <taxon>Agaricomycotina</taxon>
        <taxon>Agaricomycetes</taxon>
        <taxon>Agaricomycetidae</taxon>
        <taxon>Agaricales</taxon>
        <taxon>Marasmiineae</taxon>
        <taxon>Mycenaceae</taxon>
        <taxon>Mycena</taxon>
    </lineage>
</organism>
<accession>A0AAD2H529</accession>